<dbReference type="EMBL" id="QYBC01000017">
    <property type="protein sequence ID" value="RYB02867.1"/>
    <property type="molecule type" value="Genomic_DNA"/>
</dbReference>
<evidence type="ECO:0000256" key="3">
    <source>
        <dbReference type="ARBA" id="ARBA00022989"/>
    </source>
</evidence>
<dbReference type="PROSITE" id="PS52015">
    <property type="entry name" value="TONB_CTD"/>
    <property type="match status" value="1"/>
</dbReference>
<keyword evidence="5" id="KW-0653">Protein transport</keyword>
<feature type="compositionally biased region" description="Low complexity" evidence="6">
    <location>
        <begin position="44"/>
        <end position="64"/>
    </location>
</feature>
<feature type="compositionally biased region" description="Basic and acidic residues" evidence="6">
    <location>
        <begin position="129"/>
        <end position="155"/>
    </location>
</feature>
<evidence type="ECO:0000256" key="5">
    <source>
        <dbReference type="RuleBase" id="RU362123"/>
    </source>
</evidence>
<keyword evidence="5" id="KW-0735">Signal-anchor</keyword>
<organism evidence="8 9">
    <name type="scientific">Lichenibacterium ramalinae</name>
    <dbReference type="NCBI Taxonomy" id="2316527"/>
    <lineage>
        <taxon>Bacteria</taxon>
        <taxon>Pseudomonadati</taxon>
        <taxon>Pseudomonadota</taxon>
        <taxon>Alphaproteobacteria</taxon>
        <taxon>Hyphomicrobiales</taxon>
        <taxon>Lichenihabitantaceae</taxon>
        <taxon>Lichenibacterium</taxon>
    </lineage>
</organism>
<reference evidence="8 9" key="1">
    <citation type="submission" date="2018-09" db="EMBL/GenBank/DDBJ databases">
        <authorList>
            <person name="Grouzdev D.S."/>
            <person name="Krutkina M.S."/>
        </authorList>
    </citation>
    <scope>NUCLEOTIDE SEQUENCE [LARGE SCALE GENOMIC DNA]</scope>
    <source>
        <strain evidence="8 9">RmlP001</strain>
    </source>
</reference>
<dbReference type="InterPro" id="IPR003538">
    <property type="entry name" value="TonB"/>
</dbReference>
<evidence type="ECO:0000313" key="8">
    <source>
        <dbReference type="EMBL" id="RYB02867.1"/>
    </source>
</evidence>
<comment type="function">
    <text evidence="5">Interacts with outer membrane receptor proteins that carry out high-affinity binding and energy dependent uptake into the periplasmic space of specific substrates. It could act to transduce energy from the cytoplasmic membrane to specific energy-requiring processes in the outer membrane, resulting in the release into the periplasm of ligands bound by these outer membrane proteins.</text>
</comment>
<comment type="subcellular location">
    <subcellularLocation>
        <location evidence="5">Cell inner membrane</location>
        <topology evidence="5">Single-pass membrane protein</topology>
        <orientation evidence="5">Periplasmic side</orientation>
    </subcellularLocation>
    <subcellularLocation>
        <location evidence="1">Membrane</location>
        <topology evidence="1">Single-pass membrane protein</topology>
    </subcellularLocation>
</comment>
<dbReference type="GO" id="GO:0005886">
    <property type="term" value="C:plasma membrane"/>
    <property type="evidence" value="ECO:0007669"/>
    <property type="project" value="UniProtKB-SubCell"/>
</dbReference>
<comment type="similarity">
    <text evidence="5">Belongs to the TonB family.</text>
</comment>
<accession>A0A4Q2R9P7</accession>
<dbReference type="Proteomes" id="UP000289411">
    <property type="component" value="Unassembled WGS sequence"/>
</dbReference>
<keyword evidence="3" id="KW-1133">Transmembrane helix</keyword>
<keyword evidence="5" id="KW-0813">Transport</keyword>
<keyword evidence="2" id="KW-0812">Transmembrane</keyword>
<keyword evidence="5" id="KW-0997">Cell inner membrane</keyword>
<dbReference type="SUPFAM" id="SSF74653">
    <property type="entry name" value="TolA/TonB C-terminal domain"/>
    <property type="match status" value="1"/>
</dbReference>
<protein>
    <recommendedName>
        <fullName evidence="5">Protein TonB</fullName>
    </recommendedName>
</protein>
<comment type="caution">
    <text evidence="8">The sequence shown here is derived from an EMBL/GenBank/DDBJ whole genome shotgun (WGS) entry which is preliminary data.</text>
</comment>
<dbReference type="GO" id="GO:0015031">
    <property type="term" value="P:protein transport"/>
    <property type="evidence" value="ECO:0007669"/>
    <property type="project" value="UniProtKB-UniRule"/>
</dbReference>
<feature type="domain" description="TonB C-terminal" evidence="7">
    <location>
        <begin position="231"/>
        <end position="318"/>
    </location>
</feature>
<dbReference type="PRINTS" id="PR01374">
    <property type="entry name" value="TONBPROTEIN"/>
</dbReference>
<evidence type="ECO:0000256" key="4">
    <source>
        <dbReference type="ARBA" id="ARBA00023136"/>
    </source>
</evidence>
<keyword evidence="5" id="KW-1003">Cell membrane</keyword>
<name>A0A4Q2R9P7_9HYPH</name>
<dbReference type="AlphaFoldDB" id="A0A4Q2R9P7"/>
<evidence type="ECO:0000259" key="7">
    <source>
        <dbReference type="PROSITE" id="PS52015"/>
    </source>
</evidence>
<proteinExistence type="inferred from homology"/>
<sequence>MPAALVHVGFAAALLLLLTQREIPRPREIEIPVEMVTAPPEAPKAPAAAARPKAPDALQQALAPPMTPPPSPPVAPDPHPPAPPHVQPVPPPPEPKPEVVPQQPPSSAEGDAAAPKLVAPPPEPARAATQDRDAKPANLAPERDRTDAATHEARPADVPQTLATSAPDAAFAVPLPLPPKPDPLPKPAPPVLKTVPSEADKLAAALPMDTSAMPMSFRSVLAGNGAQVSAAYKGLVFGRFNRNAAISERAQRQHLKGQVIVAFTIDDTGQLTQLAVVQSSGNADVDALGLEMIRSAAPFPPPPPEAQRSFTPALSFGP</sequence>
<feature type="region of interest" description="Disordered" evidence="6">
    <location>
        <begin position="40"/>
        <end position="158"/>
    </location>
</feature>
<keyword evidence="9" id="KW-1185">Reference proteome</keyword>
<dbReference type="GO" id="GO:0015891">
    <property type="term" value="P:siderophore transport"/>
    <property type="evidence" value="ECO:0007669"/>
    <property type="project" value="InterPro"/>
</dbReference>
<dbReference type="GO" id="GO:0055085">
    <property type="term" value="P:transmembrane transport"/>
    <property type="evidence" value="ECO:0007669"/>
    <property type="project" value="InterPro"/>
</dbReference>
<feature type="region of interest" description="Disordered" evidence="6">
    <location>
        <begin position="296"/>
        <end position="318"/>
    </location>
</feature>
<keyword evidence="4" id="KW-0472">Membrane</keyword>
<feature type="compositionally biased region" description="Pro residues" evidence="6">
    <location>
        <begin position="65"/>
        <end position="94"/>
    </location>
</feature>
<dbReference type="GO" id="GO:0030288">
    <property type="term" value="C:outer membrane-bounded periplasmic space"/>
    <property type="evidence" value="ECO:0007669"/>
    <property type="project" value="InterPro"/>
</dbReference>
<evidence type="ECO:0000256" key="2">
    <source>
        <dbReference type="ARBA" id="ARBA00022692"/>
    </source>
</evidence>
<evidence type="ECO:0000256" key="6">
    <source>
        <dbReference type="SAM" id="MobiDB-lite"/>
    </source>
</evidence>
<dbReference type="InterPro" id="IPR037682">
    <property type="entry name" value="TonB_C"/>
</dbReference>
<dbReference type="GO" id="GO:0031992">
    <property type="term" value="F:energy transducer activity"/>
    <property type="evidence" value="ECO:0007669"/>
    <property type="project" value="InterPro"/>
</dbReference>
<evidence type="ECO:0000313" key="9">
    <source>
        <dbReference type="Proteomes" id="UP000289411"/>
    </source>
</evidence>
<dbReference type="Gene3D" id="3.30.1150.10">
    <property type="match status" value="1"/>
</dbReference>
<dbReference type="InterPro" id="IPR006260">
    <property type="entry name" value="TonB/TolA_C"/>
</dbReference>
<reference evidence="8 9" key="2">
    <citation type="submission" date="2019-02" db="EMBL/GenBank/DDBJ databases">
        <title>'Lichenibacterium ramalinii' gen. nov. sp. nov., 'Lichenibacterium minor' gen. nov. sp. nov.</title>
        <authorList>
            <person name="Pankratov T."/>
        </authorList>
    </citation>
    <scope>NUCLEOTIDE SEQUENCE [LARGE SCALE GENOMIC DNA]</scope>
    <source>
        <strain evidence="8 9">RmlP001</strain>
    </source>
</reference>
<evidence type="ECO:0000256" key="1">
    <source>
        <dbReference type="ARBA" id="ARBA00004167"/>
    </source>
</evidence>
<dbReference type="Pfam" id="PF03544">
    <property type="entry name" value="TonB_C"/>
    <property type="match status" value="1"/>
</dbReference>
<dbReference type="NCBIfam" id="TIGR01352">
    <property type="entry name" value="tonB_Cterm"/>
    <property type="match status" value="1"/>
</dbReference>
<gene>
    <name evidence="8" type="ORF">D3272_19390</name>
</gene>